<dbReference type="EMBL" id="JACRYT010000039">
    <property type="protein sequence ID" value="MBC6681388.1"/>
    <property type="molecule type" value="Genomic_DNA"/>
</dbReference>
<dbReference type="PANTHER" id="PTHR35601">
    <property type="entry name" value="TOXIN RELE"/>
    <property type="match status" value="1"/>
</dbReference>
<protein>
    <submittedName>
        <fullName evidence="3">Type II toxin-antitoxin system RelE/ParE family toxin</fullName>
    </submittedName>
</protein>
<dbReference type="PANTHER" id="PTHR35601:SF1">
    <property type="entry name" value="TOXIN RELE"/>
    <property type="match status" value="1"/>
</dbReference>
<comment type="similarity">
    <text evidence="1">Belongs to the RelE toxin family.</text>
</comment>
<dbReference type="Proteomes" id="UP000602647">
    <property type="component" value="Unassembled WGS sequence"/>
</dbReference>
<sequence length="86" mass="10080">MYQVIFTDKALKTLKKLDKSVSRMLLAWIKKNLEGCDNPRMHGKPLTGNYAGRWRYRVGDYRIMAEISDDTITIYVVNVGHRKNIY</sequence>
<dbReference type="AlphaFoldDB" id="A0A923SXI9"/>
<reference evidence="3" key="1">
    <citation type="submission" date="2020-08" db="EMBL/GenBank/DDBJ databases">
        <title>Genome public.</title>
        <authorList>
            <person name="Liu C."/>
            <person name="Sun Q."/>
        </authorList>
    </citation>
    <scope>NUCLEOTIDE SEQUENCE</scope>
    <source>
        <strain evidence="3">BX12</strain>
    </source>
</reference>
<dbReference type="InterPro" id="IPR007712">
    <property type="entry name" value="RelE/ParE_toxin"/>
</dbReference>
<evidence type="ECO:0000313" key="4">
    <source>
        <dbReference type="Proteomes" id="UP000602647"/>
    </source>
</evidence>
<evidence type="ECO:0000256" key="2">
    <source>
        <dbReference type="ARBA" id="ARBA00022649"/>
    </source>
</evidence>
<gene>
    <name evidence="3" type="ORF">H9L42_16375</name>
</gene>
<keyword evidence="2" id="KW-1277">Toxin-antitoxin system</keyword>
<accession>A0A923SXI9</accession>
<dbReference type="NCBIfam" id="TIGR02385">
    <property type="entry name" value="RelE_StbE"/>
    <property type="match status" value="1"/>
</dbReference>
<dbReference type="InterPro" id="IPR035093">
    <property type="entry name" value="RelE/ParE_toxin_dom_sf"/>
</dbReference>
<evidence type="ECO:0000256" key="1">
    <source>
        <dbReference type="ARBA" id="ARBA00006226"/>
    </source>
</evidence>
<dbReference type="SUPFAM" id="SSF143011">
    <property type="entry name" value="RelE-like"/>
    <property type="match status" value="1"/>
</dbReference>
<organism evidence="3 4">
    <name type="scientific">Zhenpiania hominis</name>
    <dbReference type="NCBI Taxonomy" id="2763644"/>
    <lineage>
        <taxon>Bacteria</taxon>
        <taxon>Bacillati</taxon>
        <taxon>Bacillota</taxon>
        <taxon>Clostridia</taxon>
        <taxon>Peptostreptococcales</taxon>
        <taxon>Anaerovoracaceae</taxon>
        <taxon>Zhenpiania</taxon>
    </lineage>
</organism>
<evidence type="ECO:0000313" key="3">
    <source>
        <dbReference type="EMBL" id="MBC6681388.1"/>
    </source>
</evidence>
<name>A0A923SXI9_9FIRM</name>
<comment type="caution">
    <text evidence="3">The sequence shown here is derived from an EMBL/GenBank/DDBJ whole genome shotgun (WGS) entry which is preliminary data.</text>
</comment>
<dbReference type="Gene3D" id="3.30.2310.20">
    <property type="entry name" value="RelE-like"/>
    <property type="match status" value="1"/>
</dbReference>
<keyword evidence="4" id="KW-1185">Reference proteome</keyword>
<dbReference type="Pfam" id="PF05016">
    <property type="entry name" value="ParE_toxin"/>
    <property type="match status" value="1"/>
</dbReference>
<proteinExistence type="inferred from homology"/>